<evidence type="ECO:0000256" key="4">
    <source>
        <dbReference type="ARBA" id="ARBA00022695"/>
    </source>
</evidence>
<dbReference type="Proteomes" id="UP000006426">
    <property type="component" value="Plasmid pmppla107"/>
</dbReference>
<keyword evidence="10" id="KW-0614">Plasmid</keyword>
<evidence type="ECO:0000256" key="2">
    <source>
        <dbReference type="ARBA" id="ARBA00022676"/>
    </source>
</evidence>
<dbReference type="GO" id="GO:0006302">
    <property type="term" value="P:double-strand break repair"/>
    <property type="evidence" value="ECO:0007669"/>
    <property type="project" value="TreeGrafter"/>
</dbReference>
<proteinExistence type="predicted"/>
<dbReference type="GO" id="GO:0016779">
    <property type="term" value="F:nucleotidyltransferase activity"/>
    <property type="evidence" value="ECO:0007669"/>
    <property type="project" value="UniProtKB-KW"/>
</dbReference>
<dbReference type="InterPro" id="IPR036930">
    <property type="entry name" value="WGR_dom_sf"/>
</dbReference>
<keyword evidence="4" id="KW-0548">Nucleotidyltransferase</keyword>
<dbReference type="PANTHER" id="PTHR10459">
    <property type="entry name" value="DNA LIGASE"/>
    <property type="match status" value="1"/>
</dbReference>
<dbReference type="SUPFAM" id="SSF47587">
    <property type="entry name" value="Domain of poly(ADP-ribose) polymerase"/>
    <property type="match status" value="1"/>
</dbReference>
<evidence type="ECO:0000259" key="9">
    <source>
        <dbReference type="PROSITE" id="PS51977"/>
    </source>
</evidence>
<dbReference type="Gene3D" id="2.20.140.10">
    <property type="entry name" value="WGR domain"/>
    <property type="match status" value="1"/>
</dbReference>
<dbReference type="SUPFAM" id="SSF142921">
    <property type="entry name" value="WGR domain-like"/>
    <property type="match status" value="1"/>
</dbReference>
<evidence type="ECO:0000259" key="8">
    <source>
        <dbReference type="PROSITE" id="PS51060"/>
    </source>
</evidence>
<keyword evidence="5" id="KW-0520">NAD</keyword>
<evidence type="ECO:0000256" key="6">
    <source>
        <dbReference type="ARBA" id="ARBA00033987"/>
    </source>
</evidence>
<dbReference type="CDD" id="cd07996">
    <property type="entry name" value="WGR_MMR_like"/>
    <property type="match status" value="1"/>
</dbReference>
<dbReference type="GO" id="GO:0003950">
    <property type="term" value="F:NAD+ poly-ADP-ribosyltransferase activity"/>
    <property type="evidence" value="ECO:0007669"/>
    <property type="project" value="UniProtKB-EC"/>
</dbReference>
<evidence type="ECO:0000256" key="3">
    <source>
        <dbReference type="ARBA" id="ARBA00022679"/>
    </source>
</evidence>
<evidence type="ECO:0000256" key="5">
    <source>
        <dbReference type="ARBA" id="ARBA00023027"/>
    </source>
</evidence>
<protein>
    <recommendedName>
        <fullName evidence="1">NAD(+) ADP-ribosyltransferase</fullName>
        <ecNumber evidence="1">2.4.2.30</ecNumber>
    </recommendedName>
</protein>
<evidence type="ECO:0000259" key="7">
    <source>
        <dbReference type="PROSITE" id="PS51059"/>
    </source>
</evidence>
<dbReference type="GO" id="GO:1990404">
    <property type="term" value="F:NAD+-protein mono-ADP-ribosyltransferase activity"/>
    <property type="evidence" value="ECO:0007669"/>
    <property type="project" value="TreeGrafter"/>
</dbReference>
<dbReference type="GO" id="GO:0070212">
    <property type="term" value="P:protein poly-ADP-ribosylation"/>
    <property type="evidence" value="ECO:0007669"/>
    <property type="project" value="TreeGrafter"/>
</dbReference>
<dbReference type="EMBL" id="CP031226">
    <property type="protein sequence ID" value="AXH60330.1"/>
    <property type="molecule type" value="Genomic_DNA"/>
</dbReference>
<dbReference type="SUPFAM" id="SSF56399">
    <property type="entry name" value="ADP-ribosylation"/>
    <property type="match status" value="1"/>
</dbReference>
<dbReference type="PROSITE" id="PS51059">
    <property type="entry name" value="PARP_CATALYTIC"/>
    <property type="match status" value="1"/>
</dbReference>
<sequence>MLVKASVDVNSNKFWKCQIFDDFTVQVYNGRIGSDGQKQPEKKFTSEAAAVRFLEAKLREKEKGGYKPFQGVATTKTKSGASRLALEMAASEQIRTRDKDKVIDLIKRLVQANVHSILKSTDLKYDDETGVFQTPLGIVTQETIVEARDLLQKLGNHIEAKDFDSADVKALLASYLMLIPQKVGRQLTVKGVLPDGEAVVKQSGILDDLETSIAQVAVLRQQQAQAQQTATPAPIEKIFNCEINVVTDKSVIDEITAFFKKGAKSMHASYGYKIKTVYELTIDSMTKAFEERGKKVGNIERMWHGTRPGNLLSILKSGLMIPPSAASYVTGRLFGDGIYGSYESTKSLNYSTGWWAGKAESQCFMFLIDMALGKTYVPTRTHEKLPHPGTDSTTAVPGKSGIANSELIVYDTAQVVPRFLIEFEQ</sequence>
<dbReference type="PANTHER" id="PTHR10459:SF60">
    <property type="entry name" value="POLY [ADP-RIBOSE] POLYMERASE 2"/>
    <property type="match status" value="1"/>
</dbReference>
<name>A0AAD0PX08_PSEAV</name>
<dbReference type="AlphaFoldDB" id="A0AAD0PX08"/>
<dbReference type="PROSITE" id="PS51977">
    <property type="entry name" value="WGR"/>
    <property type="match status" value="1"/>
</dbReference>
<dbReference type="Pfam" id="PF00644">
    <property type="entry name" value="PARP"/>
    <property type="match status" value="1"/>
</dbReference>
<dbReference type="InterPro" id="IPR050800">
    <property type="entry name" value="ARTD/PARP"/>
</dbReference>
<dbReference type="SMART" id="SM00773">
    <property type="entry name" value="WGR"/>
    <property type="match status" value="1"/>
</dbReference>
<evidence type="ECO:0000313" key="10">
    <source>
        <dbReference type="EMBL" id="AXH60330.1"/>
    </source>
</evidence>
<dbReference type="EC" id="2.4.2.30" evidence="1"/>
<evidence type="ECO:0000313" key="11">
    <source>
        <dbReference type="Proteomes" id="UP000006426"/>
    </source>
</evidence>
<dbReference type="PROSITE" id="PS51060">
    <property type="entry name" value="PARP_ALPHA_HD"/>
    <property type="match status" value="1"/>
</dbReference>
<dbReference type="InterPro" id="IPR036616">
    <property type="entry name" value="Poly(ADP-ribose)pol_reg_dom_sf"/>
</dbReference>
<dbReference type="InterPro" id="IPR049809">
    <property type="entry name" value="YehF/YfeS-like_WGR"/>
</dbReference>
<dbReference type="Gene3D" id="1.20.142.10">
    <property type="entry name" value="Poly(ADP-ribose) polymerase, regulatory domain"/>
    <property type="match status" value="1"/>
</dbReference>
<dbReference type="InterPro" id="IPR004102">
    <property type="entry name" value="Poly(ADP-ribose)pol_reg_dom"/>
</dbReference>
<dbReference type="InterPro" id="IPR008893">
    <property type="entry name" value="WGR_domain"/>
</dbReference>
<organism evidence="10 11">
    <name type="scientific">Pseudomonas amygdali pv. lachrymans str. M301315</name>
    <dbReference type="NCBI Taxonomy" id="629260"/>
    <lineage>
        <taxon>Bacteria</taxon>
        <taxon>Pseudomonadati</taxon>
        <taxon>Pseudomonadota</taxon>
        <taxon>Gammaproteobacteria</taxon>
        <taxon>Pseudomonadales</taxon>
        <taxon>Pseudomonadaceae</taxon>
        <taxon>Pseudomonas</taxon>
        <taxon>Pseudomonas amygdali</taxon>
    </lineage>
</organism>
<geneLocation type="plasmid" evidence="11">
    <name>pmppla107</name>
</geneLocation>
<evidence type="ECO:0000256" key="1">
    <source>
        <dbReference type="ARBA" id="ARBA00012020"/>
    </source>
</evidence>
<dbReference type="Pfam" id="PF05406">
    <property type="entry name" value="WGR"/>
    <property type="match status" value="1"/>
</dbReference>
<dbReference type="Gene3D" id="3.90.228.10">
    <property type="match status" value="1"/>
</dbReference>
<feature type="domain" description="PARP catalytic" evidence="7">
    <location>
        <begin position="226"/>
        <end position="425"/>
    </location>
</feature>
<dbReference type="InterPro" id="IPR012317">
    <property type="entry name" value="Poly(ADP-ribose)pol_cat_dom"/>
</dbReference>
<accession>A0AAD0PX08</accession>
<keyword evidence="3" id="KW-0808">Transferase</keyword>
<feature type="domain" description="WGR" evidence="9">
    <location>
        <begin position="1"/>
        <end position="82"/>
    </location>
</feature>
<reference evidence="10 11" key="1">
    <citation type="journal article" date="2011" name="PLoS Pathog.">
        <title>Dynamic evolution of pathogenicity revealed by sequencing and comparative genomics of 19 Pseudomonas syringae isolates.</title>
        <authorList>
            <person name="Baltrus D.A."/>
            <person name="Nishimura M.T."/>
            <person name="Romanchuk A."/>
            <person name="Chang J.H."/>
            <person name="Mukhtar M.S."/>
            <person name="Cherkis K."/>
            <person name="Roach J."/>
            <person name="Grant S.R."/>
            <person name="Jones C.D."/>
            <person name="Dangl J.L."/>
        </authorList>
    </citation>
    <scope>NUCLEOTIDE SEQUENCE [LARGE SCALE GENOMIC DNA]</scope>
    <source>
        <strain evidence="10 11">M301315</strain>
    </source>
</reference>
<comment type="catalytic activity">
    <reaction evidence="6">
        <text>NAD(+) + (ADP-D-ribosyl)n-acceptor = nicotinamide + (ADP-D-ribosyl)n+1-acceptor + H(+).</text>
        <dbReference type="EC" id="2.4.2.30"/>
    </reaction>
</comment>
<feature type="domain" description="PARP alpha-helical" evidence="8">
    <location>
        <begin position="95"/>
        <end position="220"/>
    </location>
</feature>
<keyword evidence="2" id="KW-0328">Glycosyltransferase</keyword>
<gene>
    <name evidence="10" type="ORF">PLA107_034680</name>
</gene>